<proteinExistence type="predicted"/>
<dbReference type="Ensembl" id="ENSMMST00000000919.1">
    <property type="protein sequence ID" value="ENSMMSP00000000849.1"/>
    <property type="gene ID" value="ENSMMSG00000000668.1"/>
</dbReference>
<dbReference type="InterPro" id="IPR013783">
    <property type="entry name" value="Ig-like_fold"/>
</dbReference>
<dbReference type="GO" id="GO:0005886">
    <property type="term" value="C:plasma membrane"/>
    <property type="evidence" value="ECO:0007669"/>
    <property type="project" value="TreeGrafter"/>
</dbReference>
<protein>
    <recommendedName>
        <fullName evidence="4">Ig-like domain-containing protein</fullName>
    </recommendedName>
</protein>
<accession>A0A8C6CMA2</accession>
<dbReference type="InterPro" id="IPR003599">
    <property type="entry name" value="Ig_sub"/>
</dbReference>
<sequence>MTLLPGDKLAALTGVSVSLDLGSAFGALLSQKPSRAICQRGTSVTIECQVDSQLTMMYWYRQLPGQSLVLMATANQGSKATYESGFTEDKFPISRPNLAFSTLTVSNTSSEDTAGFCAGLGGRDSETQYFGPGTRLLVLDDLSQVHLPKVAVFEPSEAEISQTQKATLVCLATGFYPDHVELTWWVNRKQVTTGVSTDPDFDSALEDSVSHPFPSPFFLSDCGVTSASYQQGVLSATLLYEILLGKATLYAVLVSALVLMAMVKRKDS</sequence>
<dbReference type="Pfam" id="PF07686">
    <property type="entry name" value="V-set"/>
    <property type="match status" value="1"/>
</dbReference>
<dbReference type="InterPro" id="IPR036179">
    <property type="entry name" value="Ig-like_dom_sf"/>
</dbReference>
<dbReference type="AlphaFoldDB" id="A0A8C6CMA2"/>
<dbReference type="InterPro" id="IPR050413">
    <property type="entry name" value="TCR_beta_variable"/>
</dbReference>
<feature type="transmembrane region" description="Helical" evidence="3">
    <location>
        <begin position="238"/>
        <end position="263"/>
    </location>
</feature>
<evidence type="ECO:0000313" key="6">
    <source>
        <dbReference type="Proteomes" id="UP000694544"/>
    </source>
</evidence>
<dbReference type="GeneTree" id="ENSGT00530000064313"/>
<name>A0A8C6CMA2_MOSMO</name>
<keyword evidence="1" id="KW-0732">Signal</keyword>
<evidence type="ECO:0000256" key="2">
    <source>
        <dbReference type="ARBA" id="ARBA00022859"/>
    </source>
</evidence>
<dbReference type="Gene3D" id="2.60.40.10">
    <property type="entry name" value="Immunoglobulins"/>
    <property type="match status" value="2"/>
</dbReference>
<dbReference type="SMART" id="SM00407">
    <property type="entry name" value="IGc1"/>
    <property type="match status" value="1"/>
</dbReference>
<keyword evidence="2" id="KW-0391">Immunity</keyword>
<dbReference type="PANTHER" id="PTHR23268">
    <property type="entry name" value="T-CELL RECEPTOR BETA CHAIN"/>
    <property type="match status" value="1"/>
</dbReference>
<evidence type="ECO:0000256" key="3">
    <source>
        <dbReference type="SAM" id="Phobius"/>
    </source>
</evidence>
<keyword evidence="3" id="KW-0472">Membrane</keyword>
<evidence type="ECO:0000256" key="1">
    <source>
        <dbReference type="ARBA" id="ARBA00022729"/>
    </source>
</evidence>
<keyword evidence="6" id="KW-1185">Reference proteome</keyword>
<dbReference type="PROSITE" id="PS50835">
    <property type="entry name" value="IG_LIKE"/>
    <property type="match status" value="1"/>
</dbReference>
<dbReference type="Pfam" id="PF07654">
    <property type="entry name" value="C1-set"/>
    <property type="match status" value="1"/>
</dbReference>
<reference evidence="5" key="2">
    <citation type="submission" date="2025-09" db="UniProtKB">
        <authorList>
            <consortium name="Ensembl"/>
        </authorList>
    </citation>
    <scope>IDENTIFICATION</scope>
</reference>
<dbReference type="SMART" id="SM00409">
    <property type="entry name" value="IG"/>
    <property type="match status" value="1"/>
</dbReference>
<dbReference type="CDD" id="cd05899">
    <property type="entry name" value="IgV_TCR_beta"/>
    <property type="match status" value="1"/>
</dbReference>
<keyword evidence="3" id="KW-1133">Transmembrane helix</keyword>
<dbReference type="GO" id="GO:0007166">
    <property type="term" value="P:cell surface receptor signaling pathway"/>
    <property type="evidence" value="ECO:0007669"/>
    <property type="project" value="TreeGrafter"/>
</dbReference>
<dbReference type="InterPro" id="IPR007110">
    <property type="entry name" value="Ig-like_dom"/>
</dbReference>
<dbReference type="InterPro" id="IPR003597">
    <property type="entry name" value="Ig_C1-set"/>
</dbReference>
<feature type="domain" description="Ig-like" evidence="4">
    <location>
        <begin position="148"/>
        <end position="184"/>
    </location>
</feature>
<reference evidence="5" key="1">
    <citation type="submission" date="2025-08" db="UniProtKB">
        <authorList>
            <consortium name="Ensembl"/>
        </authorList>
    </citation>
    <scope>IDENTIFICATION</scope>
</reference>
<dbReference type="SUPFAM" id="SSF48726">
    <property type="entry name" value="Immunoglobulin"/>
    <property type="match status" value="2"/>
</dbReference>
<evidence type="ECO:0000259" key="4">
    <source>
        <dbReference type="PROSITE" id="PS50835"/>
    </source>
</evidence>
<dbReference type="GO" id="GO:0002376">
    <property type="term" value="P:immune system process"/>
    <property type="evidence" value="ECO:0007669"/>
    <property type="project" value="UniProtKB-KW"/>
</dbReference>
<dbReference type="InterPro" id="IPR013106">
    <property type="entry name" value="Ig_V-set"/>
</dbReference>
<evidence type="ECO:0000313" key="5">
    <source>
        <dbReference type="Ensembl" id="ENSMMSP00000000849.1"/>
    </source>
</evidence>
<organism evidence="5 6">
    <name type="scientific">Moschus moschiferus</name>
    <name type="common">Siberian musk deer</name>
    <name type="synonym">Moschus sibiricus</name>
    <dbReference type="NCBI Taxonomy" id="68415"/>
    <lineage>
        <taxon>Eukaryota</taxon>
        <taxon>Metazoa</taxon>
        <taxon>Chordata</taxon>
        <taxon>Craniata</taxon>
        <taxon>Vertebrata</taxon>
        <taxon>Euteleostomi</taxon>
        <taxon>Mammalia</taxon>
        <taxon>Eutheria</taxon>
        <taxon>Laurasiatheria</taxon>
        <taxon>Artiodactyla</taxon>
        <taxon>Ruminantia</taxon>
        <taxon>Pecora</taxon>
        <taxon>Moschidae</taxon>
        <taxon>Moschus</taxon>
    </lineage>
</organism>
<keyword evidence="3" id="KW-0812">Transmembrane</keyword>
<dbReference type="Proteomes" id="UP000694544">
    <property type="component" value="Unplaced"/>
</dbReference>
<dbReference type="PANTHER" id="PTHR23268:SF117">
    <property type="entry name" value="T CELL RECEPTOR BETA VARIABLE 29-1"/>
    <property type="match status" value="1"/>
</dbReference>